<dbReference type="WBParaSite" id="Pan_g6780.t2">
    <property type="protein sequence ID" value="Pan_g6780.t2"/>
    <property type="gene ID" value="Pan_g6780"/>
</dbReference>
<feature type="region of interest" description="Disordered" evidence="1">
    <location>
        <begin position="58"/>
        <end position="95"/>
    </location>
</feature>
<feature type="compositionally biased region" description="Polar residues" evidence="1">
    <location>
        <begin position="58"/>
        <end position="71"/>
    </location>
</feature>
<protein>
    <submittedName>
        <fullName evidence="3">G protein-coupled receptor</fullName>
    </submittedName>
</protein>
<organism evidence="2 3">
    <name type="scientific">Panagrellus redivivus</name>
    <name type="common">Microworm</name>
    <dbReference type="NCBI Taxonomy" id="6233"/>
    <lineage>
        <taxon>Eukaryota</taxon>
        <taxon>Metazoa</taxon>
        <taxon>Ecdysozoa</taxon>
        <taxon>Nematoda</taxon>
        <taxon>Chromadorea</taxon>
        <taxon>Rhabditida</taxon>
        <taxon>Tylenchina</taxon>
        <taxon>Panagrolaimomorpha</taxon>
        <taxon>Panagrolaimoidea</taxon>
        <taxon>Panagrolaimidae</taxon>
        <taxon>Panagrellus</taxon>
    </lineage>
</organism>
<keyword evidence="2" id="KW-1185">Reference proteome</keyword>
<evidence type="ECO:0000256" key="1">
    <source>
        <dbReference type="SAM" id="MobiDB-lite"/>
    </source>
</evidence>
<accession>A0A7E4W450</accession>
<reference evidence="3" key="2">
    <citation type="submission" date="2020-10" db="UniProtKB">
        <authorList>
            <consortium name="WormBaseParasite"/>
        </authorList>
    </citation>
    <scope>IDENTIFICATION</scope>
</reference>
<evidence type="ECO:0000313" key="2">
    <source>
        <dbReference type="Proteomes" id="UP000492821"/>
    </source>
</evidence>
<proteinExistence type="predicted"/>
<dbReference type="Proteomes" id="UP000492821">
    <property type="component" value="Unassembled WGS sequence"/>
</dbReference>
<reference evidence="2" key="1">
    <citation type="journal article" date="2013" name="Genetics">
        <title>The draft genome and transcriptome of Panagrellus redivivus are shaped by the harsh demands of a free-living lifestyle.</title>
        <authorList>
            <person name="Srinivasan J."/>
            <person name="Dillman A.R."/>
            <person name="Macchietto M.G."/>
            <person name="Heikkinen L."/>
            <person name="Lakso M."/>
            <person name="Fracchia K.M."/>
            <person name="Antoshechkin I."/>
            <person name="Mortazavi A."/>
            <person name="Wong G."/>
            <person name="Sternberg P.W."/>
        </authorList>
    </citation>
    <scope>NUCLEOTIDE SEQUENCE [LARGE SCALE GENOMIC DNA]</scope>
    <source>
        <strain evidence="2">MT8872</strain>
    </source>
</reference>
<evidence type="ECO:0000313" key="3">
    <source>
        <dbReference type="WBParaSite" id="Pan_g6780.t2"/>
    </source>
</evidence>
<dbReference type="AlphaFoldDB" id="A0A7E4W450"/>
<name>A0A7E4W450_PANRE</name>
<sequence>MTCCCPNVARRNIGFGITDTSRFQKRRRQPCKKAPWEGTLEMAGTCVLNISRRGTTNAIERNIGDGTSNPLQVKPDRRRSNVRQTNESSKTDRTNDRNTAQLKFFFVFFALVTTNKLMFNTI</sequence>